<feature type="compositionally biased region" description="Low complexity" evidence="1">
    <location>
        <begin position="29"/>
        <end position="45"/>
    </location>
</feature>
<evidence type="ECO:0008006" key="4">
    <source>
        <dbReference type="Google" id="ProtNLM"/>
    </source>
</evidence>
<evidence type="ECO:0000313" key="2">
    <source>
        <dbReference type="EMBL" id="ABA49696.1"/>
    </source>
</evidence>
<gene>
    <name evidence="2" type="ordered locus">BURPS1710b_1708</name>
</gene>
<organism evidence="2 3">
    <name type="scientific">Burkholderia pseudomallei (strain 1710b)</name>
    <dbReference type="NCBI Taxonomy" id="320372"/>
    <lineage>
        <taxon>Bacteria</taxon>
        <taxon>Pseudomonadati</taxon>
        <taxon>Pseudomonadota</taxon>
        <taxon>Betaproteobacteria</taxon>
        <taxon>Burkholderiales</taxon>
        <taxon>Burkholderiaceae</taxon>
        <taxon>Burkholderia</taxon>
        <taxon>pseudomallei group</taxon>
    </lineage>
</organism>
<feature type="compositionally biased region" description="Basic and acidic residues" evidence="1">
    <location>
        <begin position="51"/>
        <end position="66"/>
    </location>
</feature>
<dbReference type="KEGG" id="bpm:BURPS1710b_1708"/>
<feature type="region of interest" description="Disordered" evidence="1">
    <location>
        <begin position="1"/>
        <end position="79"/>
    </location>
</feature>
<feature type="compositionally biased region" description="Basic and acidic residues" evidence="1">
    <location>
        <begin position="1"/>
        <end position="10"/>
    </location>
</feature>
<evidence type="ECO:0000313" key="3">
    <source>
        <dbReference type="Proteomes" id="UP000002700"/>
    </source>
</evidence>
<accession>Q3JTJ3</accession>
<dbReference type="InterPro" id="IPR018741">
    <property type="entry name" value="DUF2288"/>
</dbReference>
<evidence type="ECO:0000256" key="1">
    <source>
        <dbReference type="SAM" id="MobiDB-lite"/>
    </source>
</evidence>
<sequence length="203" mass="22676">MRPDARDTGHARRASSRLRHARSGRASRMRGPASRSPRRPPLIGRRPPRMPLERPHRLHPRADRRTPPPAAKPVRTAESRRPGEWFIVALTVVPSPHAMSSNTPPSASHSPLYLNLLGETAKIDWCDLERFFAQGKLLSVARDLDLVSVAEAIASDDKEQVTRWLSAGHVERMQAGTAQDYATRNPELWAVVVSPWVCVQARS</sequence>
<dbReference type="AlphaFoldDB" id="Q3JTJ3"/>
<feature type="compositionally biased region" description="Basic residues" evidence="1">
    <location>
        <begin position="11"/>
        <end position="28"/>
    </location>
</feature>
<protein>
    <recommendedName>
        <fullName evidence="4">DUF2288 domain-containing protein</fullName>
    </recommendedName>
</protein>
<dbReference type="Proteomes" id="UP000002700">
    <property type="component" value="Chromosome I"/>
</dbReference>
<proteinExistence type="predicted"/>
<dbReference type="Pfam" id="PF10052">
    <property type="entry name" value="DUF2288"/>
    <property type="match status" value="1"/>
</dbReference>
<dbReference type="HOGENOM" id="CLU_137225_0_0_4"/>
<dbReference type="EnsemblBacteria" id="ABA49696">
    <property type="protein sequence ID" value="ABA49696"/>
    <property type="gene ID" value="BURPS1710b_1708"/>
</dbReference>
<reference evidence="2 3" key="1">
    <citation type="submission" date="2005-09" db="EMBL/GenBank/DDBJ databases">
        <authorList>
            <person name="Woods D.E."/>
            <person name="Nierman W.C."/>
        </authorList>
    </citation>
    <scope>NUCLEOTIDE SEQUENCE [LARGE SCALE GENOMIC DNA]</scope>
    <source>
        <strain evidence="2 3">1710b</strain>
    </source>
</reference>
<name>Q3JTJ3_BURP1</name>
<dbReference type="EMBL" id="CP000124">
    <property type="protein sequence ID" value="ABA49696.1"/>
    <property type="molecule type" value="Genomic_DNA"/>
</dbReference>